<keyword evidence="4 10" id="KW-0808">Transferase</keyword>
<evidence type="ECO:0000313" key="10">
    <source>
        <dbReference type="EMBL" id="TBU59840.1"/>
    </source>
</evidence>
<keyword evidence="6 8" id="KW-1133">Transmembrane helix</keyword>
<dbReference type="Pfam" id="PF13813">
    <property type="entry name" value="MBOAT_2"/>
    <property type="match status" value="1"/>
</dbReference>
<keyword evidence="11" id="KW-1185">Reference proteome</keyword>
<dbReference type="STRING" id="114155.A0A4Q9PZ13"/>
<dbReference type="PANTHER" id="PTHR31595">
    <property type="entry name" value="LONG-CHAIN-ALCOHOL O-FATTY-ACYLTRANSFERASE 3-RELATED"/>
    <property type="match status" value="1"/>
</dbReference>
<feature type="transmembrane region" description="Helical" evidence="8">
    <location>
        <begin position="114"/>
        <end position="133"/>
    </location>
</feature>
<evidence type="ECO:0000256" key="6">
    <source>
        <dbReference type="ARBA" id="ARBA00022989"/>
    </source>
</evidence>
<name>A0A4Q9PZ13_9APHY</name>
<dbReference type="InterPro" id="IPR044851">
    <property type="entry name" value="Wax_synthase"/>
</dbReference>
<dbReference type="GO" id="GO:0016020">
    <property type="term" value="C:membrane"/>
    <property type="evidence" value="ECO:0007669"/>
    <property type="project" value="UniProtKB-SubCell"/>
</dbReference>
<feature type="domain" description="Wax synthase" evidence="9">
    <location>
        <begin position="278"/>
        <end position="363"/>
    </location>
</feature>
<comment type="subcellular location">
    <subcellularLocation>
        <location evidence="1">Membrane</location>
        <topology evidence="1">Multi-pass membrane protein</topology>
    </subcellularLocation>
</comment>
<evidence type="ECO:0000256" key="3">
    <source>
        <dbReference type="ARBA" id="ARBA00007282"/>
    </source>
</evidence>
<keyword evidence="7 8" id="KW-0472">Membrane</keyword>
<accession>A0A4Q9PZ13</accession>
<reference evidence="10 11" key="1">
    <citation type="submission" date="2019-01" db="EMBL/GenBank/DDBJ databases">
        <title>Draft genome sequences of three monokaryotic isolates of the white-rot basidiomycete fungus Dichomitus squalens.</title>
        <authorList>
            <consortium name="DOE Joint Genome Institute"/>
            <person name="Lopez S.C."/>
            <person name="Andreopoulos B."/>
            <person name="Pangilinan J."/>
            <person name="Lipzen A."/>
            <person name="Riley R."/>
            <person name="Ahrendt S."/>
            <person name="Ng V."/>
            <person name="Barry K."/>
            <person name="Daum C."/>
            <person name="Grigoriev I.V."/>
            <person name="Hilden K.S."/>
            <person name="Makela M.R."/>
            <person name="de Vries R.P."/>
        </authorList>
    </citation>
    <scope>NUCLEOTIDE SEQUENCE [LARGE SCALE GENOMIC DNA]</scope>
    <source>
        <strain evidence="10 11">CBS 464.89</strain>
    </source>
</reference>
<evidence type="ECO:0000313" key="11">
    <source>
        <dbReference type="Proteomes" id="UP000292082"/>
    </source>
</evidence>
<dbReference type="Proteomes" id="UP000292082">
    <property type="component" value="Unassembled WGS sequence"/>
</dbReference>
<gene>
    <name evidence="10" type="ORF">BD310DRAFT_876561</name>
</gene>
<dbReference type="GO" id="GO:0008374">
    <property type="term" value="F:O-acyltransferase activity"/>
    <property type="evidence" value="ECO:0007669"/>
    <property type="project" value="InterPro"/>
</dbReference>
<comment type="similarity">
    <text evidence="3">Belongs to the wax synthase family.</text>
</comment>
<evidence type="ECO:0000259" key="9">
    <source>
        <dbReference type="Pfam" id="PF13813"/>
    </source>
</evidence>
<evidence type="ECO:0000256" key="8">
    <source>
        <dbReference type="SAM" id="Phobius"/>
    </source>
</evidence>
<feature type="transmembrane region" description="Helical" evidence="8">
    <location>
        <begin position="393"/>
        <end position="413"/>
    </location>
</feature>
<evidence type="ECO:0000256" key="1">
    <source>
        <dbReference type="ARBA" id="ARBA00004141"/>
    </source>
</evidence>
<comment type="pathway">
    <text evidence="2">Secondary metabolite biosynthesis.</text>
</comment>
<dbReference type="PANTHER" id="PTHR31595:SF57">
    <property type="entry name" value="OS04G0481900 PROTEIN"/>
    <property type="match status" value="1"/>
</dbReference>
<dbReference type="GO" id="GO:0006629">
    <property type="term" value="P:lipid metabolic process"/>
    <property type="evidence" value="ECO:0007669"/>
    <property type="project" value="InterPro"/>
</dbReference>
<feature type="transmembrane region" description="Helical" evidence="8">
    <location>
        <begin position="60"/>
        <end position="79"/>
    </location>
</feature>
<proteinExistence type="inferred from homology"/>
<evidence type="ECO:0000256" key="4">
    <source>
        <dbReference type="ARBA" id="ARBA00022679"/>
    </source>
</evidence>
<keyword evidence="5 8" id="KW-0812">Transmembrane</keyword>
<feature type="transmembrane region" description="Helical" evidence="8">
    <location>
        <begin position="247"/>
        <end position="272"/>
    </location>
</feature>
<evidence type="ECO:0000256" key="2">
    <source>
        <dbReference type="ARBA" id="ARBA00005179"/>
    </source>
</evidence>
<protein>
    <submittedName>
        <fullName evidence="10">Membrane bound O-acyl transferase family-domain-containing protein</fullName>
    </submittedName>
</protein>
<evidence type="ECO:0000256" key="5">
    <source>
        <dbReference type="ARBA" id="ARBA00022692"/>
    </source>
</evidence>
<dbReference type="InterPro" id="IPR032805">
    <property type="entry name" value="Wax_synthase_dom"/>
</dbReference>
<organism evidence="10 11">
    <name type="scientific">Dichomitus squalens</name>
    <dbReference type="NCBI Taxonomy" id="114155"/>
    <lineage>
        <taxon>Eukaryota</taxon>
        <taxon>Fungi</taxon>
        <taxon>Dikarya</taxon>
        <taxon>Basidiomycota</taxon>
        <taxon>Agaricomycotina</taxon>
        <taxon>Agaricomycetes</taxon>
        <taxon>Polyporales</taxon>
        <taxon>Polyporaceae</taxon>
        <taxon>Dichomitus</taxon>
    </lineage>
</organism>
<dbReference type="AlphaFoldDB" id="A0A4Q9PZ13"/>
<dbReference type="EMBL" id="ML145110">
    <property type="protein sequence ID" value="TBU59840.1"/>
    <property type="molecule type" value="Genomic_DNA"/>
</dbReference>
<sequence length="447" mass="50618">MPYLSSAIGTRQIRRSTYLRYGTEASHNFVPPYPNPIKWCHQYCEVELGSQHWRDTRVPFSGPAHLLLPELILTLLVALNIPRAAKLAGSVALLGFIIHTFATTTSGESVDEDTLRGATLGNTFFSVIYLIWFNDPMRDFQYLGEEDKSPLALRPIWSRSYATLCLLRNNRMIGWNVQVSNVPPVKGTRAQFLLRRTRQLLVAYALADVSESLVRLNRPLYASTSPGGSQFSPGVIGHLQKSCCMAIWLFMTYSVLKLYYVFSSIVAVALYASRPEDWPDAFGSWKDAYTVRRLWGRTWHQFFRRYFQQFGSVAVDTLRIPRGTFLSSQVQVYVAFAVSGLLHSFGDLANAQTTRAGSFLYFLYNGLAITFEDVVIKLAKAFGFTGPTNTTRWLGYAWVVLWVSLSTPVYVDWMYESGMSSKTVLPYSPVREVLLPWIRSAYLTSQA</sequence>
<feature type="transmembrane region" description="Helical" evidence="8">
    <location>
        <begin position="84"/>
        <end position="102"/>
    </location>
</feature>
<evidence type="ECO:0000256" key="7">
    <source>
        <dbReference type="ARBA" id="ARBA00023136"/>
    </source>
</evidence>